<dbReference type="PRINTS" id="PR00080">
    <property type="entry name" value="SDRFAMILY"/>
</dbReference>
<dbReference type="FunFam" id="3.40.50.720:FF:000084">
    <property type="entry name" value="Short-chain dehydrogenase reductase"/>
    <property type="match status" value="1"/>
</dbReference>
<evidence type="ECO:0000313" key="4">
    <source>
        <dbReference type="Proteomes" id="UP000310636"/>
    </source>
</evidence>
<proteinExistence type="inferred from homology"/>
<keyword evidence="4" id="KW-1185">Reference proteome</keyword>
<dbReference type="AlphaFoldDB" id="A0A4S4BZJ8"/>
<organism evidence="3 4">
    <name type="scientific">Cohnella fermenti</name>
    <dbReference type="NCBI Taxonomy" id="2565925"/>
    <lineage>
        <taxon>Bacteria</taxon>
        <taxon>Bacillati</taxon>
        <taxon>Bacillota</taxon>
        <taxon>Bacilli</taxon>
        <taxon>Bacillales</taxon>
        <taxon>Paenibacillaceae</taxon>
        <taxon>Cohnella</taxon>
    </lineage>
</organism>
<dbReference type="GO" id="GO:0008206">
    <property type="term" value="P:bile acid metabolic process"/>
    <property type="evidence" value="ECO:0007669"/>
    <property type="project" value="UniProtKB-ARBA"/>
</dbReference>
<dbReference type="CDD" id="cd05344">
    <property type="entry name" value="BKR_like_SDR_like"/>
    <property type="match status" value="1"/>
</dbReference>
<dbReference type="Proteomes" id="UP000310636">
    <property type="component" value="Unassembled WGS sequence"/>
</dbReference>
<dbReference type="PANTHER" id="PTHR42879:SF6">
    <property type="entry name" value="NADPH-DEPENDENT REDUCTASE BACG"/>
    <property type="match status" value="1"/>
</dbReference>
<dbReference type="PANTHER" id="PTHR42879">
    <property type="entry name" value="3-OXOACYL-(ACYL-CARRIER-PROTEIN) REDUCTASE"/>
    <property type="match status" value="1"/>
</dbReference>
<sequence>MNLGLENKSVFVAAASKGIGKAIALEYAREGARVTIASRDKDRLQAARDEIAAASGLVPHVVQLDVRSPEEVRAAIQSAVARHGGLDVLVTNAGGPPQGGFEAFDDAGWQGGFELTLLSVVRLIRESLPHLRAASDGGRIVNIASVSVKEPIPNLILSNVFRAGVQSLAKTLSLELAPDRILINTVAPGRIGTDRIAQLDSLRAERTGQTVDQVRQAANAAIPLGRAGMPEEFAKAAVFLGSFANSYVTGQALLVDGGTVRSL</sequence>
<dbReference type="GO" id="GO:0016491">
    <property type="term" value="F:oxidoreductase activity"/>
    <property type="evidence" value="ECO:0007669"/>
    <property type="project" value="UniProtKB-KW"/>
</dbReference>
<protein>
    <submittedName>
        <fullName evidence="3">SDR family oxidoreductase</fullName>
    </submittedName>
</protein>
<dbReference type="OrthoDB" id="9803333at2"/>
<name>A0A4S4BZJ8_9BACL</name>
<dbReference type="InterPro" id="IPR036291">
    <property type="entry name" value="NAD(P)-bd_dom_sf"/>
</dbReference>
<accession>A0A4S4BZJ8</accession>
<keyword evidence="2" id="KW-0560">Oxidoreductase</keyword>
<dbReference type="InterPro" id="IPR050259">
    <property type="entry name" value="SDR"/>
</dbReference>
<evidence type="ECO:0000313" key="3">
    <source>
        <dbReference type="EMBL" id="THF80738.1"/>
    </source>
</evidence>
<dbReference type="Pfam" id="PF13561">
    <property type="entry name" value="adh_short_C2"/>
    <property type="match status" value="1"/>
</dbReference>
<dbReference type="RefSeq" id="WP_136369577.1">
    <property type="nucleotide sequence ID" value="NZ_SSOB01000010.1"/>
</dbReference>
<gene>
    <name evidence="3" type="ORF">E6C55_09635</name>
</gene>
<evidence type="ECO:0000256" key="1">
    <source>
        <dbReference type="ARBA" id="ARBA00006484"/>
    </source>
</evidence>
<comment type="similarity">
    <text evidence="1">Belongs to the short-chain dehydrogenases/reductases (SDR) family.</text>
</comment>
<dbReference type="InterPro" id="IPR002347">
    <property type="entry name" value="SDR_fam"/>
</dbReference>
<reference evidence="3 4" key="1">
    <citation type="submission" date="2019-04" db="EMBL/GenBank/DDBJ databases">
        <title>Cohnella sp. nov. isolated from preserved vegetables.</title>
        <authorList>
            <person name="Lin S.-Y."/>
            <person name="Hung M.-H."/>
            <person name="Young C.-C."/>
        </authorList>
    </citation>
    <scope>NUCLEOTIDE SEQUENCE [LARGE SCALE GENOMIC DNA]</scope>
    <source>
        <strain evidence="3 4">CC-MHH1044</strain>
    </source>
</reference>
<comment type="caution">
    <text evidence="3">The sequence shown here is derived from an EMBL/GenBank/DDBJ whole genome shotgun (WGS) entry which is preliminary data.</text>
</comment>
<dbReference type="PRINTS" id="PR00081">
    <property type="entry name" value="GDHRDH"/>
</dbReference>
<dbReference type="EMBL" id="SSOB01000010">
    <property type="protein sequence ID" value="THF80738.1"/>
    <property type="molecule type" value="Genomic_DNA"/>
</dbReference>
<dbReference type="SUPFAM" id="SSF51735">
    <property type="entry name" value="NAD(P)-binding Rossmann-fold domains"/>
    <property type="match status" value="1"/>
</dbReference>
<dbReference type="Gene3D" id="3.40.50.720">
    <property type="entry name" value="NAD(P)-binding Rossmann-like Domain"/>
    <property type="match status" value="1"/>
</dbReference>
<evidence type="ECO:0000256" key="2">
    <source>
        <dbReference type="ARBA" id="ARBA00023002"/>
    </source>
</evidence>